<dbReference type="RefSeq" id="XP_013424994.1">
    <property type="nucleotide sequence ID" value="XM_013569540.1"/>
</dbReference>
<name>A0A074WLU4_9PEZI</name>
<dbReference type="STRING" id="1043004.A0A074WLU4"/>
<organism evidence="6 7">
    <name type="scientific">Aureobasidium namibiae CBS 147.97</name>
    <dbReference type="NCBI Taxonomy" id="1043004"/>
    <lineage>
        <taxon>Eukaryota</taxon>
        <taxon>Fungi</taxon>
        <taxon>Dikarya</taxon>
        <taxon>Ascomycota</taxon>
        <taxon>Pezizomycotina</taxon>
        <taxon>Dothideomycetes</taxon>
        <taxon>Dothideomycetidae</taxon>
        <taxon>Dothideales</taxon>
        <taxon>Saccotheciaceae</taxon>
        <taxon>Aureobasidium</taxon>
    </lineage>
</organism>
<dbReference type="GO" id="GO:0009341">
    <property type="term" value="C:beta-galactosidase complex"/>
    <property type="evidence" value="ECO:0007669"/>
    <property type="project" value="InterPro"/>
</dbReference>
<dbReference type="GO" id="GO:0004565">
    <property type="term" value="F:beta-galactosidase activity"/>
    <property type="evidence" value="ECO:0007669"/>
    <property type="project" value="InterPro"/>
</dbReference>
<dbReference type="Pfam" id="PF18120">
    <property type="entry name" value="DUF5597"/>
    <property type="match status" value="1"/>
</dbReference>
<gene>
    <name evidence="6" type="ORF">M436DRAFT_75071</name>
</gene>
<dbReference type="SUPFAM" id="SSF51445">
    <property type="entry name" value="(Trans)glycosidases"/>
    <property type="match status" value="1"/>
</dbReference>
<proteinExistence type="inferred from homology"/>
<dbReference type="Proteomes" id="UP000027730">
    <property type="component" value="Unassembled WGS sequence"/>
</dbReference>
<evidence type="ECO:0000256" key="3">
    <source>
        <dbReference type="ARBA" id="ARBA00023295"/>
    </source>
</evidence>
<dbReference type="FunFam" id="3.20.20.80:FF:000135">
    <property type="entry name" value="Beta-galactosidase, putative, bgl35A"/>
    <property type="match status" value="1"/>
</dbReference>
<evidence type="ECO:0000259" key="4">
    <source>
        <dbReference type="Pfam" id="PF02449"/>
    </source>
</evidence>
<evidence type="ECO:0000256" key="2">
    <source>
        <dbReference type="ARBA" id="ARBA00022801"/>
    </source>
</evidence>
<protein>
    <submittedName>
        <fullName evidence="6">Glycoside hydrolase</fullName>
    </submittedName>
</protein>
<keyword evidence="2 6" id="KW-0378">Hydrolase</keyword>
<dbReference type="InterPro" id="IPR001944">
    <property type="entry name" value="Glycoside_Hdrlase_35"/>
</dbReference>
<accession>A0A074WLU4</accession>
<dbReference type="GeneID" id="25415590"/>
<evidence type="ECO:0000259" key="5">
    <source>
        <dbReference type="Pfam" id="PF18120"/>
    </source>
</evidence>
<evidence type="ECO:0000256" key="1">
    <source>
        <dbReference type="ARBA" id="ARBA00009809"/>
    </source>
</evidence>
<dbReference type="Gene3D" id="3.20.20.80">
    <property type="entry name" value="Glycosidases"/>
    <property type="match status" value="1"/>
</dbReference>
<dbReference type="InterPro" id="IPR017853">
    <property type="entry name" value="GH"/>
</dbReference>
<evidence type="ECO:0000313" key="6">
    <source>
        <dbReference type="EMBL" id="KEQ70747.1"/>
    </source>
</evidence>
<keyword evidence="7" id="KW-1185">Reference proteome</keyword>
<feature type="domain" description="DUF5597" evidence="5">
    <location>
        <begin position="393"/>
        <end position="527"/>
    </location>
</feature>
<dbReference type="PANTHER" id="PTHR23421">
    <property type="entry name" value="BETA-GALACTOSIDASE RELATED"/>
    <property type="match status" value="1"/>
</dbReference>
<comment type="similarity">
    <text evidence="1">Belongs to the glycosyl hydrolase 35 family.</text>
</comment>
<dbReference type="OrthoDB" id="1657402at2759"/>
<keyword evidence="3" id="KW-0326">Glycosidase</keyword>
<dbReference type="AlphaFoldDB" id="A0A074WLU4"/>
<dbReference type="GO" id="GO:0005975">
    <property type="term" value="P:carbohydrate metabolic process"/>
    <property type="evidence" value="ECO:0007669"/>
    <property type="project" value="InterPro"/>
</dbReference>
<reference evidence="6 7" key="1">
    <citation type="journal article" date="2014" name="BMC Genomics">
        <title>Genome sequencing of four Aureobasidium pullulans varieties: biotechnological potential, stress tolerance, and description of new species.</title>
        <authorList>
            <person name="Gostin Ar C."/>
            <person name="Ohm R.A."/>
            <person name="Kogej T."/>
            <person name="Sonjak S."/>
            <person name="Turk M."/>
            <person name="Zajc J."/>
            <person name="Zalar P."/>
            <person name="Grube M."/>
            <person name="Sun H."/>
            <person name="Han J."/>
            <person name="Sharma A."/>
            <person name="Chiniquy J."/>
            <person name="Ngan C.Y."/>
            <person name="Lipzen A."/>
            <person name="Barry K."/>
            <person name="Grigoriev I.V."/>
            <person name="Gunde-Cimerman N."/>
        </authorList>
    </citation>
    <scope>NUCLEOTIDE SEQUENCE [LARGE SCALE GENOMIC DNA]</scope>
    <source>
        <strain evidence="6 7">CBS 147.97</strain>
    </source>
</reference>
<dbReference type="InterPro" id="IPR040719">
    <property type="entry name" value="DUF5597"/>
</dbReference>
<dbReference type="InterPro" id="IPR013529">
    <property type="entry name" value="Glyco_hydro_42_N"/>
</dbReference>
<evidence type="ECO:0000313" key="7">
    <source>
        <dbReference type="Proteomes" id="UP000027730"/>
    </source>
</evidence>
<sequence>MAFSHIPYLRQTVDSKQLVVKGEPFLMLAGELQNSSFSSPEYMRDVWDKLTTMNMNTVLGSVSWEQIEPTEGNFDFKSLDQVLLDARAHGLHVVLLWFGSFKNGLSTYTPHWVKQNPKRFPRMKMRGANGKLTTGDVLTIFGTEAQKADAKAFKTLMQHLKDLDEEHSTVIMVQVENEVGCLGDSRDRSELAEARFSAPLPEEFCDFLSRDWSGFNDTFKRNLGQLRQFTVHKGMTWKNLPGNSKRIDELFMAFAYARYVDGIAAAGRSVYPLPLYTNVWQNIIDSDADTNLPPIVGGGSDPGDYPSGGGVIDVLDVWQSFTPSLEFIAPDIYLNDYATSCRKYRHNNQPLFIPEQRRDEYGALRIWNAFGSHACLGTSPFGCETVDPTQSPFRKHYGLLAKVQHYILTAQAKGDASVGFFFDEMATDGSDPSQKVTATFGNWNLMIERSFVFGRPSAGSGMVIWTGDDNFLLIGWGFQVTFKHKSPEAHFNGILRFEEVEVEDVKTGALRTVRLLNGDETQSGKFAIMPSENPDYGDFPISITIPARTGIAVCQPYALFDE</sequence>
<dbReference type="Gene3D" id="2.60.220.20">
    <property type="entry name" value="putative beta-Galactosidase from caulobacter crescentus"/>
    <property type="match status" value="1"/>
</dbReference>
<feature type="domain" description="Glycoside hydrolase family 42 N-terminal" evidence="4">
    <location>
        <begin position="45"/>
        <end position="204"/>
    </location>
</feature>
<dbReference type="EMBL" id="KL584716">
    <property type="protein sequence ID" value="KEQ70747.1"/>
    <property type="molecule type" value="Genomic_DNA"/>
</dbReference>
<dbReference type="Pfam" id="PF02449">
    <property type="entry name" value="Glyco_hydro_42"/>
    <property type="match status" value="1"/>
</dbReference>
<dbReference type="HOGENOM" id="CLU_027430_0_0_1"/>